<name>C6Y335_PEDHD</name>
<accession>C6Y335</accession>
<gene>
    <name evidence="1" type="ordered locus">Phep_1027</name>
</gene>
<dbReference type="Pfam" id="PF03928">
    <property type="entry name" value="HbpS-like"/>
    <property type="match status" value="1"/>
</dbReference>
<dbReference type="EMBL" id="CP001681">
    <property type="protein sequence ID" value="ACU03248.1"/>
    <property type="molecule type" value="Genomic_DNA"/>
</dbReference>
<dbReference type="KEGG" id="phe:Phep_1027"/>
<dbReference type="AlphaFoldDB" id="C6Y335"/>
<protein>
    <recommendedName>
        <fullName evidence="3">Heme-binding protein</fullName>
    </recommendedName>
</protein>
<dbReference type="HOGENOM" id="CLU_1738988_0_0_10"/>
<evidence type="ECO:0000313" key="2">
    <source>
        <dbReference type="Proteomes" id="UP000000852"/>
    </source>
</evidence>
<dbReference type="Proteomes" id="UP000000852">
    <property type="component" value="Chromosome"/>
</dbReference>
<evidence type="ECO:0000313" key="1">
    <source>
        <dbReference type="EMBL" id="ACU03248.1"/>
    </source>
</evidence>
<dbReference type="InterPro" id="IPR005624">
    <property type="entry name" value="PduO/GlcC-like"/>
</dbReference>
<reference evidence="1 2" key="1">
    <citation type="journal article" date="2009" name="Stand. Genomic Sci.">
        <title>Complete genome sequence of Pedobacter heparinus type strain (HIM 762-3).</title>
        <authorList>
            <person name="Han C."/>
            <person name="Spring S."/>
            <person name="Lapidus A."/>
            <person name="Del Rio T.G."/>
            <person name="Tice H."/>
            <person name="Copeland A."/>
            <person name="Cheng J.F."/>
            <person name="Lucas S."/>
            <person name="Chen F."/>
            <person name="Nolan M."/>
            <person name="Bruce D."/>
            <person name="Goodwin L."/>
            <person name="Pitluck S."/>
            <person name="Ivanova N."/>
            <person name="Mavromatis K."/>
            <person name="Mikhailova N."/>
            <person name="Pati A."/>
            <person name="Chen A."/>
            <person name="Palaniappan K."/>
            <person name="Land M."/>
            <person name="Hauser L."/>
            <person name="Chang Y.J."/>
            <person name="Jeffries C.C."/>
            <person name="Saunders E."/>
            <person name="Chertkov O."/>
            <person name="Brettin T."/>
            <person name="Goker M."/>
            <person name="Rohde M."/>
            <person name="Bristow J."/>
            <person name="Eisen J.A."/>
            <person name="Markowitz V."/>
            <person name="Hugenholtz P."/>
            <person name="Kyrpides N.C."/>
            <person name="Klenk H.P."/>
            <person name="Detter J.C."/>
        </authorList>
    </citation>
    <scope>NUCLEOTIDE SEQUENCE [LARGE SCALE GENOMIC DNA]</scope>
    <source>
        <strain evidence="2">ATCC 13125 / DSM 2366 / CIP 104194 / JCM 7457 / NBRC 12017 / NCIMB 9290 / NRRL B-14731 / HIM 762-3</strain>
    </source>
</reference>
<dbReference type="InterPro" id="IPR038084">
    <property type="entry name" value="PduO/GlcC-like_sf"/>
</dbReference>
<dbReference type="SUPFAM" id="SSF143744">
    <property type="entry name" value="GlcG-like"/>
    <property type="match status" value="1"/>
</dbReference>
<dbReference type="Gene3D" id="3.30.450.150">
    <property type="entry name" value="Haem-degrading domain"/>
    <property type="match status" value="1"/>
</dbReference>
<dbReference type="STRING" id="485917.Phep_1027"/>
<dbReference type="eggNOG" id="COG3193">
    <property type="taxonomic scope" value="Bacteria"/>
</dbReference>
<keyword evidence="2" id="KW-1185">Reference proteome</keyword>
<proteinExistence type="predicted"/>
<organism evidence="1 2">
    <name type="scientific">Pedobacter heparinus (strain ATCC 13125 / DSM 2366 / CIP 104194 / JCM 7457 / NBRC 12017 / NCIMB 9290 / NRRL B-14731 / HIM 762-3)</name>
    <dbReference type="NCBI Taxonomy" id="485917"/>
    <lineage>
        <taxon>Bacteria</taxon>
        <taxon>Pseudomonadati</taxon>
        <taxon>Bacteroidota</taxon>
        <taxon>Sphingobacteriia</taxon>
        <taxon>Sphingobacteriales</taxon>
        <taxon>Sphingobacteriaceae</taxon>
        <taxon>Pedobacter</taxon>
    </lineage>
</organism>
<sequence>MKKHKELRAMIDKIIDGVSDLVPLYLENEEDRAKSNGNLAICLIDAEGMVHGKVFGTDKIRGREAFRVAWVKASQVWITGFKTGEYERLVFNKEIEEDRFGIRKPDYIGWEGGQPITLPGGSIVSVGVSGLRSVSDLEIVLRALDRIPGAVINNELNNIYQTI</sequence>
<evidence type="ECO:0008006" key="3">
    <source>
        <dbReference type="Google" id="ProtNLM"/>
    </source>
</evidence>